<name>A0A9W7DSB9_9STRA</name>
<dbReference type="Proteomes" id="UP001165082">
    <property type="component" value="Unassembled WGS sequence"/>
</dbReference>
<dbReference type="Gene3D" id="1.10.8.10">
    <property type="entry name" value="DNA helicase RuvA subunit, C-terminal domain"/>
    <property type="match status" value="1"/>
</dbReference>
<organism evidence="1 2">
    <name type="scientific">Triparma retinervis</name>
    <dbReference type="NCBI Taxonomy" id="2557542"/>
    <lineage>
        <taxon>Eukaryota</taxon>
        <taxon>Sar</taxon>
        <taxon>Stramenopiles</taxon>
        <taxon>Ochrophyta</taxon>
        <taxon>Bolidophyceae</taxon>
        <taxon>Parmales</taxon>
        <taxon>Triparmaceae</taxon>
        <taxon>Triparma</taxon>
    </lineage>
</organism>
<sequence length="91" mass="9677">MVAMKVGDAMKVFDKDSPYGGLKGFTNSEVSLCVSKTGCSPSLAVQALKDAGGSVMYAVMDINQRKREKLDEGLQFGEVSRGGVTNVKGRE</sequence>
<evidence type="ECO:0000313" key="1">
    <source>
        <dbReference type="EMBL" id="GMH53328.1"/>
    </source>
</evidence>
<protein>
    <submittedName>
        <fullName evidence="1">Uncharacterized protein</fullName>
    </submittedName>
</protein>
<dbReference type="EMBL" id="BRXZ01000767">
    <property type="protein sequence ID" value="GMH53328.1"/>
    <property type="molecule type" value="Genomic_DNA"/>
</dbReference>
<proteinExistence type="predicted"/>
<dbReference type="AlphaFoldDB" id="A0A9W7DSB9"/>
<keyword evidence="2" id="KW-1185">Reference proteome</keyword>
<comment type="caution">
    <text evidence="1">The sequence shown here is derived from an EMBL/GenBank/DDBJ whole genome shotgun (WGS) entry which is preliminary data.</text>
</comment>
<accession>A0A9W7DSB9</accession>
<evidence type="ECO:0000313" key="2">
    <source>
        <dbReference type="Proteomes" id="UP001165082"/>
    </source>
</evidence>
<reference evidence="1" key="1">
    <citation type="submission" date="2022-07" db="EMBL/GenBank/DDBJ databases">
        <title>Genome analysis of Parmales, a sister group of diatoms, reveals the evolutionary specialization of diatoms from phago-mixotrophs to photoautotrophs.</title>
        <authorList>
            <person name="Ban H."/>
            <person name="Sato S."/>
            <person name="Yoshikawa S."/>
            <person name="Kazumasa Y."/>
            <person name="Nakamura Y."/>
            <person name="Ichinomiya M."/>
            <person name="Saitoh K."/>
            <person name="Sato N."/>
            <person name="Blanc-Mathieu R."/>
            <person name="Endo H."/>
            <person name="Kuwata A."/>
            <person name="Ogata H."/>
        </authorList>
    </citation>
    <scope>NUCLEOTIDE SEQUENCE</scope>
</reference>
<gene>
    <name evidence="1" type="ORF">TrRE_jg2995</name>
</gene>